<comment type="caution">
    <text evidence="2">The sequence shown here is derived from an EMBL/GenBank/DDBJ whole genome shotgun (WGS) entry which is preliminary data.</text>
</comment>
<reference evidence="2" key="1">
    <citation type="submission" date="2016-10" db="EMBL/GenBank/DDBJ databases">
        <title>Sequence of Gallionella enrichment culture.</title>
        <authorList>
            <person name="Poehlein A."/>
            <person name="Muehling M."/>
            <person name="Daniel R."/>
        </authorList>
    </citation>
    <scope>NUCLEOTIDE SEQUENCE</scope>
</reference>
<evidence type="ECO:0000313" key="2">
    <source>
        <dbReference type="EMBL" id="OIQ66286.1"/>
    </source>
</evidence>
<proteinExistence type="predicted"/>
<feature type="compositionally biased region" description="Polar residues" evidence="1">
    <location>
        <begin position="1"/>
        <end position="15"/>
    </location>
</feature>
<name>A0A1J5P520_9ZZZZ</name>
<feature type="compositionally biased region" description="Basic and acidic residues" evidence="1">
    <location>
        <begin position="128"/>
        <end position="144"/>
    </location>
</feature>
<evidence type="ECO:0000256" key="1">
    <source>
        <dbReference type="SAM" id="MobiDB-lite"/>
    </source>
</evidence>
<dbReference type="EMBL" id="MLJW01006711">
    <property type="protein sequence ID" value="OIQ66286.1"/>
    <property type="molecule type" value="Genomic_DNA"/>
</dbReference>
<dbReference type="AlphaFoldDB" id="A0A1J5P520"/>
<accession>A0A1J5P520</accession>
<gene>
    <name evidence="2" type="ORF">GALL_521460</name>
</gene>
<feature type="region of interest" description="Disordered" evidence="1">
    <location>
        <begin position="1"/>
        <end position="22"/>
    </location>
</feature>
<protein>
    <submittedName>
        <fullName evidence="2">Uncharacterized protein</fullName>
    </submittedName>
</protein>
<organism evidence="2">
    <name type="scientific">mine drainage metagenome</name>
    <dbReference type="NCBI Taxonomy" id="410659"/>
    <lineage>
        <taxon>unclassified sequences</taxon>
        <taxon>metagenomes</taxon>
        <taxon>ecological metagenomes</taxon>
    </lineage>
</organism>
<feature type="region of interest" description="Disordered" evidence="1">
    <location>
        <begin position="119"/>
        <end position="144"/>
    </location>
</feature>
<sequence length="144" mass="15994">MSNQERNGRVSQQRSGDAAKDHFGRSGMAISAHDDEIGIVTFRISQDDPGNWLAMRLHLFDGHLGSVTNKIASHVRARLLAMTGILLGIDDEDGHGLRADDKRKRICYRAPRLAACIPGDNDMLGGEPRPRLRQQEEWHTGGEK</sequence>